<dbReference type="AlphaFoldDB" id="A0A4V6L076"/>
<reference evidence="4 5" key="1">
    <citation type="submission" date="2019-05" db="EMBL/GenBank/DDBJ databases">
        <authorList>
            <consortium name="Pathogen Informatics"/>
        </authorList>
    </citation>
    <scope>NUCLEOTIDE SEQUENCE [LARGE SCALE GENOMIC DNA]</scope>
    <source>
        <strain evidence="3 4">NCTC5385</strain>
        <strain evidence="2 5">NCTC5386</strain>
    </source>
</reference>
<keyword evidence="1" id="KW-0812">Transmembrane</keyword>
<dbReference type="InterPro" id="IPR021690">
    <property type="entry name" value="DUF3272"/>
</dbReference>
<evidence type="ECO:0000313" key="3">
    <source>
        <dbReference type="EMBL" id="VTS31201.1"/>
    </source>
</evidence>
<dbReference type="EMBL" id="CABEHT010000001">
    <property type="protein sequence ID" value="VTS12817.1"/>
    <property type="molecule type" value="Genomic_DNA"/>
</dbReference>
<evidence type="ECO:0000313" key="2">
    <source>
        <dbReference type="EMBL" id="VTS12817.1"/>
    </source>
</evidence>
<evidence type="ECO:0000313" key="5">
    <source>
        <dbReference type="Proteomes" id="UP000394068"/>
    </source>
</evidence>
<accession>A0A4V6L076</accession>
<keyword evidence="1" id="KW-1133">Transmembrane helix</keyword>
<gene>
    <name evidence="3" type="ORF">NCTC5385_01544</name>
    <name evidence="2" type="ORF">NCTC5386_00652</name>
</gene>
<dbReference type="Proteomes" id="UP000394068">
    <property type="component" value="Unassembled WGS sequence"/>
</dbReference>
<dbReference type="STRING" id="873448.STRPO_1996"/>
<dbReference type="Proteomes" id="UP000304914">
    <property type="component" value="Chromosome"/>
</dbReference>
<name>A0A4V6L076_9STRE</name>
<sequence length="67" mass="7802">MTIRQFIIMAIICAFETYFFNEAIFSGHLLFAGFWGFLLLRDLRKAHAINKFAKSLLEATRSTKKKD</sequence>
<feature type="transmembrane region" description="Helical" evidence="1">
    <location>
        <begin position="6"/>
        <end position="39"/>
    </location>
</feature>
<dbReference type="Pfam" id="PF11676">
    <property type="entry name" value="DUF3272"/>
    <property type="match status" value="1"/>
</dbReference>
<keyword evidence="1" id="KW-0472">Membrane</keyword>
<evidence type="ECO:0000256" key="1">
    <source>
        <dbReference type="SAM" id="Phobius"/>
    </source>
</evidence>
<dbReference type="RefSeq" id="WP_007894838.1">
    <property type="nucleotide sequence ID" value="NZ_CABEHT010000001.1"/>
</dbReference>
<protein>
    <submittedName>
        <fullName evidence="2">Protein of uncharacterized function (DUF3272)</fullName>
    </submittedName>
</protein>
<dbReference type="GeneID" id="58554954"/>
<evidence type="ECO:0000313" key="4">
    <source>
        <dbReference type="Proteomes" id="UP000304914"/>
    </source>
</evidence>
<organism evidence="2 5">
    <name type="scientific">Streptococcus pseudoporcinus</name>
    <dbReference type="NCBI Taxonomy" id="361101"/>
    <lineage>
        <taxon>Bacteria</taxon>
        <taxon>Bacillati</taxon>
        <taxon>Bacillota</taxon>
        <taxon>Bacilli</taxon>
        <taxon>Lactobacillales</taxon>
        <taxon>Streptococcaceae</taxon>
        <taxon>Streptococcus</taxon>
    </lineage>
</organism>
<proteinExistence type="predicted"/>
<dbReference type="EMBL" id="LR594035">
    <property type="protein sequence ID" value="VTS31201.1"/>
    <property type="molecule type" value="Genomic_DNA"/>
</dbReference>